<evidence type="ECO:0000313" key="3">
    <source>
        <dbReference type="Proteomes" id="UP001324634"/>
    </source>
</evidence>
<gene>
    <name evidence="2" type="ORF">SOO65_03525</name>
</gene>
<keyword evidence="2" id="KW-0255">Endonuclease</keyword>
<dbReference type="InterPro" id="IPR003615">
    <property type="entry name" value="HNH_nuc"/>
</dbReference>
<evidence type="ECO:0000259" key="1">
    <source>
        <dbReference type="SMART" id="SM00507"/>
    </source>
</evidence>
<evidence type="ECO:0000313" key="2">
    <source>
        <dbReference type="EMBL" id="WPU65810.1"/>
    </source>
</evidence>
<dbReference type="EMBL" id="CP139487">
    <property type="protein sequence ID" value="WPU65810.1"/>
    <property type="molecule type" value="Genomic_DNA"/>
</dbReference>
<organism evidence="2 3">
    <name type="scientific">Peredibacter starrii</name>
    <dbReference type="NCBI Taxonomy" id="28202"/>
    <lineage>
        <taxon>Bacteria</taxon>
        <taxon>Pseudomonadati</taxon>
        <taxon>Bdellovibrionota</taxon>
        <taxon>Bacteriovoracia</taxon>
        <taxon>Bacteriovoracales</taxon>
        <taxon>Bacteriovoracaceae</taxon>
        <taxon>Peredibacter</taxon>
    </lineage>
</organism>
<dbReference type="Gene3D" id="1.10.30.50">
    <property type="match status" value="1"/>
</dbReference>
<keyword evidence="3" id="KW-1185">Reference proteome</keyword>
<sequence>MSNLSKRLRIWTKDPTCFVCKNEIINFTDVTIEHIVPKSKGGTNAPSNIAISHRDCNHLKGSSVFPHEWEKRLNSGVFRNTPYEISELKTWHFGLGEDDLRKLLCIAFSEREFILKTLDFFPEQSSPKNNQNFEQIKDRLISLVRHLQSLELNELIKISLLAYQGETANYWKVIIGLIFFQHYLETRSELAFQHADELFNSFQDQIKHLKTYQYVNYLIKAFAYAKQ</sequence>
<feature type="domain" description="HNH nuclease" evidence="1">
    <location>
        <begin position="5"/>
        <end position="58"/>
    </location>
</feature>
<dbReference type="RefSeq" id="WP_321397013.1">
    <property type="nucleotide sequence ID" value="NZ_CP139487.1"/>
</dbReference>
<dbReference type="Proteomes" id="UP001324634">
    <property type="component" value="Chromosome"/>
</dbReference>
<protein>
    <submittedName>
        <fullName evidence="2">HNH endonuclease signature motif containing protein</fullName>
    </submittedName>
</protein>
<dbReference type="CDD" id="cd00085">
    <property type="entry name" value="HNHc"/>
    <property type="match status" value="1"/>
</dbReference>
<proteinExistence type="predicted"/>
<dbReference type="Pfam" id="PF14279">
    <property type="entry name" value="HNH_5"/>
    <property type="match status" value="1"/>
</dbReference>
<reference evidence="2 3" key="1">
    <citation type="submission" date="2023-11" db="EMBL/GenBank/DDBJ databases">
        <title>Peredibacter starrii A3.12.</title>
        <authorList>
            <person name="Mitchell R.J."/>
        </authorList>
    </citation>
    <scope>NUCLEOTIDE SEQUENCE [LARGE SCALE GENOMIC DNA]</scope>
    <source>
        <strain evidence="2 3">A3.12</strain>
    </source>
</reference>
<dbReference type="AlphaFoldDB" id="A0AAX4HRL0"/>
<dbReference type="GO" id="GO:0004519">
    <property type="term" value="F:endonuclease activity"/>
    <property type="evidence" value="ECO:0007669"/>
    <property type="project" value="UniProtKB-KW"/>
</dbReference>
<dbReference type="KEGG" id="psti:SOO65_03525"/>
<accession>A0AAX4HRL0</accession>
<keyword evidence="2" id="KW-0378">Hydrolase</keyword>
<dbReference type="InterPro" id="IPR029471">
    <property type="entry name" value="HNH_5"/>
</dbReference>
<keyword evidence="2" id="KW-0540">Nuclease</keyword>
<name>A0AAX4HRL0_9BACT</name>
<dbReference type="SMART" id="SM00507">
    <property type="entry name" value="HNHc"/>
    <property type="match status" value="1"/>
</dbReference>